<keyword evidence="3" id="KW-1185">Reference proteome</keyword>
<reference evidence="2" key="1">
    <citation type="submission" date="2022-09" db="EMBL/GenBank/DDBJ databases">
        <title>Fusarium specimens isolated from Avocado Roots.</title>
        <authorList>
            <person name="Stajich J."/>
            <person name="Roper C."/>
            <person name="Heimlech-Rivalta G."/>
        </authorList>
    </citation>
    <scope>NUCLEOTIDE SEQUENCE</scope>
    <source>
        <strain evidence="2">CF00136</strain>
    </source>
</reference>
<organism evidence="2 3">
    <name type="scientific">Fusarium torreyae</name>
    <dbReference type="NCBI Taxonomy" id="1237075"/>
    <lineage>
        <taxon>Eukaryota</taxon>
        <taxon>Fungi</taxon>
        <taxon>Dikarya</taxon>
        <taxon>Ascomycota</taxon>
        <taxon>Pezizomycotina</taxon>
        <taxon>Sordariomycetes</taxon>
        <taxon>Hypocreomycetidae</taxon>
        <taxon>Hypocreales</taxon>
        <taxon>Nectriaceae</taxon>
        <taxon>Fusarium</taxon>
    </lineage>
</organism>
<feature type="transmembrane region" description="Helical" evidence="1">
    <location>
        <begin position="130"/>
        <end position="152"/>
    </location>
</feature>
<evidence type="ECO:0000313" key="2">
    <source>
        <dbReference type="EMBL" id="KAJ4266301.1"/>
    </source>
</evidence>
<dbReference type="Proteomes" id="UP001152049">
    <property type="component" value="Unassembled WGS sequence"/>
</dbReference>
<gene>
    <name evidence="2" type="ORF">NW762_004285</name>
</gene>
<dbReference type="OrthoDB" id="5102561at2759"/>
<feature type="transmembrane region" description="Helical" evidence="1">
    <location>
        <begin position="172"/>
        <end position="196"/>
    </location>
</feature>
<comment type="caution">
    <text evidence="2">The sequence shown here is derived from an EMBL/GenBank/DDBJ whole genome shotgun (WGS) entry which is preliminary data.</text>
</comment>
<dbReference type="AlphaFoldDB" id="A0A9W8VHZ1"/>
<feature type="transmembrane region" description="Helical" evidence="1">
    <location>
        <begin position="73"/>
        <end position="94"/>
    </location>
</feature>
<dbReference type="EMBL" id="JAOQAZ010000005">
    <property type="protein sequence ID" value="KAJ4266301.1"/>
    <property type="molecule type" value="Genomic_DNA"/>
</dbReference>
<feature type="transmembrane region" description="Helical" evidence="1">
    <location>
        <begin position="49"/>
        <end position="67"/>
    </location>
</feature>
<accession>A0A9W8VHZ1</accession>
<sequence>MAAKNQSSQAYQPLPRDDASAALLAPSERSGGEDGKPPVFRLTFSPVSLLRLLVIPLAITDIVFICQPRESPGAAAVFAIGAIFMTLWHVYRIFKSILPGKKSDKFDLKIGSFFCTFGTTSTGSRPSGRALSYIISAVDFCFGLLLIGPSVLAFTMNTWRDHWWGYDDAAQIVGGMSITLVVLQSSIAFLNLFSLFRKMKIVVYKAEEGEAIYESVTDLFRDDITEPRESMSSEV</sequence>
<keyword evidence="1" id="KW-0472">Membrane</keyword>
<keyword evidence="1" id="KW-0812">Transmembrane</keyword>
<evidence type="ECO:0000313" key="3">
    <source>
        <dbReference type="Proteomes" id="UP001152049"/>
    </source>
</evidence>
<name>A0A9W8VHZ1_9HYPO</name>
<protein>
    <submittedName>
        <fullName evidence="2">Uncharacterized protein</fullName>
    </submittedName>
</protein>
<keyword evidence="1" id="KW-1133">Transmembrane helix</keyword>
<evidence type="ECO:0000256" key="1">
    <source>
        <dbReference type="SAM" id="Phobius"/>
    </source>
</evidence>
<proteinExistence type="predicted"/>